<dbReference type="Gene3D" id="3.40.50.12370">
    <property type="match status" value="1"/>
</dbReference>
<dbReference type="Proteomes" id="UP001209229">
    <property type="component" value="Unassembled WGS sequence"/>
</dbReference>
<dbReference type="InterPro" id="IPR006016">
    <property type="entry name" value="UspA"/>
</dbReference>
<evidence type="ECO:0000313" key="3">
    <source>
        <dbReference type="EMBL" id="MCW3785116.1"/>
    </source>
</evidence>
<comment type="similarity">
    <text evidence="1">Belongs to the universal stress protein A family.</text>
</comment>
<accession>A0AAE3SDK9</accession>
<dbReference type="CDD" id="cd00293">
    <property type="entry name" value="USP-like"/>
    <property type="match status" value="2"/>
</dbReference>
<dbReference type="AlphaFoldDB" id="A0AAE3SDK9"/>
<protein>
    <submittedName>
        <fullName evidence="3">Universal stress protein</fullName>
    </submittedName>
</protein>
<comment type="caution">
    <text evidence="3">The sequence shown here is derived from an EMBL/GenBank/DDBJ whole genome shotgun (WGS) entry which is preliminary data.</text>
</comment>
<keyword evidence="4" id="KW-1185">Reference proteome</keyword>
<dbReference type="PRINTS" id="PR01438">
    <property type="entry name" value="UNVRSLSTRESS"/>
</dbReference>
<evidence type="ECO:0000256" key="1">
    <source>
        <dbReference type="ARBA" id="ARBA00008791"/>
    </source>
</evidence>
<name>A0AAE3SDK9_9BACT</name>
<proteinExistence type="inferred from homology"/>
<dbReference type="InterPro" id="IPR006015">
    <property type="entry name" value="Universal_stress_UspA"/>
</dbReference>
<dbReference type="RefSeq" id="WP_301188687.1">
    <property type="nucleotide sequence ID" value="NZ_JAPDPJ010000001.1"/>
</dbReference>
<feature type="domain" description="UspA" evidence="2">
    <location>
        <begin position="6"/>
        <end position="127"/>
    </location>
</feature>
<reference evidence="3" key="1">
    <citation type="submission" date="2022-10" db="EMBL/GenBank/DDBJ databases">
        <authorList>
            <person name="Yu W.X."/>
        </authorList>
    </citation>
    <scope>NUCLEOTIDE SEQUENCE</scope>
    <source>
        <strain evidence="3">AAT</strain>
    </source>
</reference>
<dbReference type="SUPFAM" id="SSF52402">
    <property type="entry name" value="Adenine nucleotide alpha hydrolases-like"/>
    <property type="match status" value="2"/>
</dbReference>
<organism evidence="3 4">
    <name type="scientific">Plebeiibacterium sediminum</name>
    <dbReference type="NCBI Taxonomy" id="2992112"/>
    <lineage>
        <taxon>Bacteria</taxon>
        <taxon>Pseudomonadati</taxon>
        <taxon>Bacteroidota</taxon>
        <taxon>Bacteroidia</taxon>
        <taxon>Marinilabiliales</taxon>
        <taxon>Marinilabiliaceae</taxon>
        <taxon>Plebeiibacterium</taxon>
    </lineage>
</organism>
<dbReference type="Pfam" id="PF00582">
    <property type="entry name" value="Usp"/>
    <property type="match status" value="1"/>
</dbReference>
<evidence type="ECO:0000313" key="4">
    <source>
        <dbReference type="Proteomes" id="UP001209229"/>
    </source>
</evidence>
<sequence length="277" mass="30954">MENSERTIIVPYDFTDMAMYAVEHAIDLSKGKDIGITLLNIVKKESEIKDLTEKLSAEANSIHEKFGVKPNFLVKEGTIFKTINQVAEELEAILIVMGTHGIKGLQKLTGSWALKVIVGSKIPYFVVQDSPTKNLVRKMVFPVDFRTENKEKLHWAEFISHFLNTKIYLFSSSTKDGAVEPRTKANLVFCKNFLSDKGIDYELSLSEGGGSFSQETLNYAKKIEASGIIIMTTRDIAFHDYVLGANEQQIIANDSKVPVLVINPRTDLMKYGYGGFG</sequence>
<evidence type="ECO:0000259" key="2">
    <source>
        <dbReference type="Pfam" id="PF00582"/>
    </source>
</evidence>
<dbReference type="PANTHER" id="PTHR46268:SF6">
    <property type="entry name" value="UNIVERSAL STRESS PROTEIN UP12"/>
    <property type="match status" value="1"/>
</dbReference>
<gene>
    <name evidence="3" type="ORF">OM075_01490</name>
</gene>
<dbReference type="PANTHER" id="PTHR46268">
    <property type="entry name" value="STRESS RESPONSE PROTEIN NHAX"/>
    <property type="match status" value="1"/>
</dbReference>
<dbReference type="EMBL" id="JAPDPJ010000001">
    <property type="protein sequence ID" value="MCW3785116.1"/>
    <property type="molecule type" value="Genomic_DNA"/>
</dbReference>